<dbReference type="PANTHER" id="PTHR39203">
    <property type="entry name" value="CYTOPLASMIC PROTEIN-RELATED"/>
    <property type="match status" value="1"/>
</dbReference>
<gene>
    <name evidence="2" type="ORF">GCM10011351_12810</name>
</gene>
<sequence>MNKDALTFWNNYWKEKDLTPPENYTAWQFGSEPDTLAQLVCDRKKTATCSNHTLYQVENEPLPAVGEYSIILDSQDKPVVIIKTIEVTILPMNEVPEEFAVAEGEGDGSYEYWWREHKKIFTQEMKELNKPFQEDMLLVCERFEVVD</sequence>
<evidence type="ECO:0000313" key="3">
    <source>
        <dbReference type="Proteomes" id="UP000618460"/>
    </source>
</evidence>
<evidence type="ECO:0000259" key="1">
    <source>
        <dbReference type="SMART" id="SM01022"/>
    </source>
</evidence>
<name>A0A917TN53_9BACI</name>
<dbReference type="Pfam" id="PF04266">
    <property type="entry name" value="ASCH"/>
    <property type="match status" value="1"/>
</dbReference>
<dbReference type="Proteomes" id="UP000618460">
    <property type="component" value="Unassembled WGS sequence"/>
</dbReference>
<keyword evidence="3" id="KW-1185">Reference proteome</keyword>
<accession>A0A917TN53</accession>
<dbReference type="InterPro" id="IPR015947">
    <property type="entry name" value="PUA-like_sf"/>
</dbReference>
<proteinExistence type="predicted"/>
<dbReference type="OrthoDB" id="9807542at2"/>
<dbReference type="EMBL" id="BMLG01000004">
    <property type="protein sequence ID" value="GGM28341.1"/>
    <property type="molecule type" value="Genomic_DNA"/>
</dbReference>
<reference evidence="2" key="1">
    <citation type="journal article" date="2014" name="Int. J. Syst. Evol. Microbiol.">
        <title>Complete genome sequence of Corynebacterium casei LMG S-19264T (=DSM 44701T), isolated from a smear-ripened cheese.</title>
        <authorList>
            <consortium name="US DOE Joint Genome Institute (JGI-PGF)"/>
            <person name="Walter F."/>
            <person name="Albersmeier A."/>
            <person name="Kalinowski J."/>
            <person name="Ruckert C."/>
        </authorList>
    </citation>
    <scope>NUCLEOTIDE SEQUENCE</scope>
    <source>
        <strain evidence="2">CGMCC 1.6333</strain>
    </source>
</reference>
<reference evidence="2" key="2">
    <citation type="submission" date="2020-09" db="EMBL/GenBank/DDBJ databases">
        <authorList>
            <person name="Sun Q."/>
            <person name="Zhou Y."/>
        </authorList>
    </citation>
    <scope>NUCLEOTIDE SEQUENCE</scope>
    <source>
        <strain evidence="2">CGMCC 1.6333</strain>
    </source>
</reference>
<dbReference type="RefSeq" id="WP_117153632.1">
    <property type="nucleotide sequence ID" value="NZ_BMLG01000004.1"/>
</dbReference>
<dbReference type="SMART" id="SM01022">
    <property type="entry name" value="ASCH"/>
    <property type="match status" value="1"/>
</dbReference>
<dbReference type="InterPro" id="IPR007374">
    <property type="entry name" value="ASCH_domain"/>
</dbReference>
<dbReference type="PIRSF" id="PIRSF021320">
    <property type="entry name" value="DUF984"/>
    <property type="match status" value="1"/>
</dbReference>
<protein>
    <submittedName>
        <fullName evidence="2">RNA-binding protein</fullName>
    </submittedName>
</protein>
<comment type="caution">
    <text evidence="2">The sequence shown here is derived from an EMBL/GenBank/DDBJ whole genome shotgun (WGS) entry which is preliminary data.</text>
</comment>
<dbReference type="Gene3D" id="3.10.400.10">
    <property type="entry name" value="Sulfate adenylyltransferase"/>
    <property type="match status" value="1"/>
</dbReference>
<evidence type="ECO:0000313" key="2">
    <source>
        <dbReference type="EMBL" id="GGM28341.1"/>
    </source>
</evidence>
<dbReference type="CDD" id="cd06553">
    <property type="entry name" value="ASCH_Ef3133_like"/>
    <property type="match status" value="1"/>
</dbReference>
<dbReference type="InterPro" id="IPR009326">
    <property type="entry name" value="DUF984"/>
</dbReference>
<organism evidence="2 3">
    <name type="scientific">Paraliobacillus quinghaiensis</name>
    <dbReference type="NCBI Taxonomy" id="470815"/>
    <lineage>
        <taxon>Bacteria</taxon>
        <taxon>Bacillati</taxon>
        <taxon>Bacillota</taxon>
        <taxon>Bacilli</taxon>
        <taxon>Bacillales</taxon>
        <taxon>Bacillaceae</taxon>
        <taxon>Paraliobacillus</taxon>
    </lineage>
</organism>
<dbReference type="AlphaFoldDB" id="A0A917TN53"/>
<feature type="domain" description="ASCH" evidence="1">
    <location>
        <begin position="27"/>
        <end position="147"/>
    </location>
</feature>
<dbReference type="SUPFAM" id="SSF88697">
    <property type="entry name" value="PUA domain-like"/>
    <property type="match status" value="1"/>
</dbReference>
<dbReference type="PANTHER" id="PTHR39203:SF1">
    <property type="entry name" value="CYTOPLASMIC PROTEIN"/>
    <property type="match status" value="1"/>
</dbReference>